<comment type="caution">
    <text evidence="1">The sequence shown here is derived from an EMBL/GenBank/DDBJ whole genome shotgun (WGS) entry which is preliminary data.</text>
</comment>
<evidence type="ECO:0000313" key="2">
    <source>
        <dbReference type="Proteomes" id="UP001231649"/>
    </source>
</evidence>
<dbReference type="EMBL" id="CM056781">
    <property type="protein sequence ID" value="KAJ8734829.1"/>
    <property type="molecule type" value="Genomic_DNA"/>
</dbReference>
<name>A0ACC2R956_9NEOP</name>
<accession>A0ACC2R956</accession>
<proteinExistence type="predicted"/>
<organism evidence="1 2">
    <name type="scientific">Mythimna loreyi</name>
    <dbReference type="NCBI Taxonomy" id="667449"/>
    <lineage>
        <taxon>Eukaryota</taxon>
        <taxon>Metazoa</taxon>
        <taxon>Ecdysozoa</taxon>
        <taxon>Arthropoda</taxon>
        <taxon>Hexapoda</taxon>
        <taxon>Insecta</taxon>
        <taxon>Pterygota</taxon>
        <taxon>Neoptera</taxon>
        <taxon>Endopterygota</taxon>
        <taxon>Lepidoptera</taxon>
        <taxon>Glossata</taxon>
        <taxon>Ditrysia</taxon>
        <taxon>Noctuoidea</taxon>
        <taxon>Noctuidae</taxon>
        <taxon>Noctuinae</taxon>
        <taxon>Hadenini</taxon>
        <taxon>Mythimna</taxon>
    </lineage>
</organism>
<protein>
    <submittedName>
        <fullName evidence="1">Uncharacterized protein</fullName>
    </submittedName>
</protein>
<gene>
    <name evidence="1" type="ORF">PYW08_014079</name>
</gene>
<sequence length="443" mass="49285">MSIVLIAVEASSTRSKSLTPEQVIHLLSEQVRNLIRSGDADNGVPVLDPYEFEWRQVNINAGDKFSIEVQNISLWGTVYLKQSADGKSILLDIIEDPEFSIEHIVSRTQFDNNIDGIINAMIDDLLADYLTRFNKYIAASYTHKVAPLVNPALDNYDNWNLIAALLFGAREIVNSRRLSVRKTTRMKLVLVLMLCAMVAAAPKVGKPTPVRSASAIEDRNVLVNALIRQFFAYVRRVINNGSSIFGIPPLDPLELEHYHLYIPAGLINLDLELNKILATGIGSFEVNRSHLDLHELSFDLDITVPRLDAAADEYDLIGDFFTAIPLYGKGKAKFVIEDFRFRAKLFLKQSEDELSVLIDRIENASFEIPSFKSELTGVIGGGDIDGIVNSMIEEVIIDYVNRFQGAIAAAGSKLAIAGLNPILDQLDTWSYIAVLLPRPPRTE</sequence>
<reference evidence="1" key="1">
    <citation type="submission" date="2023-03" db="EMBL/GenBank/DDBJ databases">
        <title>Chromosome-level genomes of two armyworms, Mythimna separata and Mythimna loreyi, provide insights into the biosynthesis and reception of sex pheromones.</title>
        <authorList>
            <person name="Zhao H."/>
        </authorList>
    </citation>
    <scope>NUCLEOTIDE SEQUENCE</scope>
    <source>
        <strain evidence="1">BeijingLab</strain>
    </source>
</reference>
<dbReference type="Proteomes" id="UP001231649">
    <property type="component" value="Chromosome 5"/>
</dbReference>
<keyword evidence="2" id="KW-1185">Reference proteome</keyword>
<evidence type="ECO:0000313" key="1">
    <source>
        <dbReference type="EMBL" id="KAJ8734829.1"/>
    </source>
</evidence>